<name>A0A221UXH5_9FLAO</name>
<dbReference type="Proteomes" id="UP000204551">
    <property type="component" value="Chromosome"/>
</dbReference>
<evidence type="ECO:0000313" key="2">
    <source>
        <dbReference type="Proteomes" id="UP000204551"/>
    </source>
</evidence>
<proteinExistence type="predicted"/>
<dbReference type="PROSITE" id="PS51257">
    <property type="entry name" value="PROKAR_LIPOPROTEIN"/>
    <property type="match status" value="1"/>
</dbReference>
<dbReference type="AlphaFoldDB" id="A0A221UXH5"/>
<evidence type="ECO:0000313" key="1">
    <source>
        <dbReference type="EMBL" id="ASO05816.1"/>
    </source>
</evidence>
<evidence type="ECO:0008006" key="3">
    <source>
        <dbReference type="Google" id="ProtNLM"/>
    </source>
</evidence>
<accession>A0A221UXH5</accession>
<protein>
    <recommendedName>
        <fullName evidence="3">Cytochrome c</fullName>
    </recommendedName>
</protein>
<dbReference type="EMBL" id="CP022515">
    <property type="protein sequence ID" value="ASO05816.1"/>
    <property type="molecule type" value="Genomic_DNA"/>
</dbReference>
<sequence>MKTIYKTVIGVIIMTIVGITAVACSSTKKGYTDVQDTATAAAEEEFKIEKSGAQMWGETCNRCHIAPSPADYNDTDWETISLHMRVRANLTEHESKKIEEFLKSAN</sequence>
<dbReference type="RefSeq" id="WP_157730781.1">
    <property type="nucleotide sequence ID" value="NZ_CP022515.1"/>
</dbReference>
<dbReference type="KEGG" id="aalg:AREALGSMS7_02368"/>
<gene>
    <name evidence="1" type="ORF">AREALGSMS7_02368</name>
</gene>
<organism evidence="1 2">
    <name type="scientific">Arenibacter algicola</name>
    <dbReference type="NCBI Taxonomy" id="616991"/>
    <lineage>
        <taxon>Bacteria</taxon>
        <taxon>Pseudomonadati</taxon>
        <taxon>Bacteroidota</taxon>
        <taxon>Flavobacteriia</taxon>
        <taxon>Flavobacteriales</taxon>
        <taxon>Flavobacteriaceae</taxon>
        <taxon>Arenibacter</taxon>
    </lineage>
</organism>
<reference evidence="1 2" key="1">
    <citation type="submission" date="2017-07" db="EMBL/GenBank/DDBJ databases">
        <title>Genome Sequence of Arenibacter algicola Strain SMS7 Isolated from a culture of the Diatom Skeletonema marinoi.</title>
        <authorList>
            <person name="Topel M."/>
            <person name="Pinder M.I.M."/>
            <person name="Johansson O.N."/>
            <person name="Kourtchenko O."/>
            <person name="Godhe A."/>
            <person name="Clarke A.K."/>
        </authorList>
    </citation>
    <scope>NUCLEOTIDE SEQUENCE [LARGE SCALE GENOMIC DNA]</scope>
    <source>
        <strain evidence="1 2">SMS7</strain>
    </source>
</reference>